<feature type="domain" description="L-Lysine epsilon oxidase N-terminal" evidence="1">
    <location>
        <begin position="6"/>
        <end position="243"/>
    </location>
</feature>
<dbReference type="InterPro" id="IPR033797">
    <property type="entry name" value="LodA"/>
</dbReference>
<evidence type="ECO:0000259" key="1">
    <source>
        <dbReference type="Pfam" id="PF17990"/>
    </source>
</evidence>
<feature type="domain" description="L-lysine epsilon oxidase C-terminal" evidence="2">
    <location>
        <begin position="373"/>
        <end position="515"/>
    </location>
</feature>
<evidence type="ECO:0000313" key="4">
    <source>
        <dbReference type="Proteomes" id="UP001430919"/>
    </source>
</evidence>
<dbReference type="Proteomes" id="UP001430919">
    <property type="component" value="Unassembled WGS sequence"/>
</dbReference>
<dbReference type="NCBIfam" id="NF038172">
    <property type="entry name" value="Lys_ox_CTQ_LodA"/>
    <property type="match status" value="1"/>
</dbReference>
<evidence type="ECO:0000259" key="2">
    <source>
        <dbReference type="Pfam" id="PF18417"/>
    </source>
</evidence>
<reference evidence="3" key="1">
    <citation type="submission" date="2021-11" db="EMBL/GenBank/DDBJ databases">
        <title>Description of novel Flavobacterium species.</title>
        <authorList>
            <person name="Saticioglu I.B."/>
            <person name="Ay H."/>
            <person name="Altun S."/>
            <person name="Duman M."/>
        </authorList>
    </citation>
    <scope>NUCLEOTIDE SEQUENCE</scope>
    <source>
        <strain evidence="3">F-65</strain>
    </source>
</reference>
<keyword evidence="4" id="KW-1185">Reference proteome</keyword>
<dbReference type="Pfam" id="PF18417">
    <property type="entry name" value="LodA_C"/>
    <property type="match status" value="1"/>
</dbReference>
<dbReference type="EMBL" id="JAJJMO010000001">
    <property type="protein sequence ID" value="MCC9070203.1"/>
    <property type="molecule type" value="Genomic_DNA"/>
</dbReference>
<protein>
    <submittedName>
        <fullName evidence="3">CTQ-dependent lysine 6-oxidase LodA</fullName>
        <ecNumber evidence="3">1.4.3.20</ecNumber>
    </submittedName>
</protein>
<dbReference type="GO" id="GO:0033736">
    <property type="term" value="F:L-lysine 6-oxidase activity"/>
    <property type="evidence" value="ECO:0007669"/>
    <property type="project" value="UniProtKB-EC"/>
</dbReference>
<dbReference type="InterPro" id="IPR041168">
    <property type="entry name" value="LodA_N"/>
</dbReference>
<dbReference type="CDD" id="cd14732">
    <property type="entry name" value="LodA"/>
    <property type="match status" value="1"/>
</dbReference>
<evidence type="ECO:0000313" key="3">
    <source>
        <dbReference type="EMBL" id="MCC9070203.1"/>
    </source>
</evidence>
<proteinExistence type="predicted"/>
<dbReference type="InterPro" id="IPR041173">
    <property type="entry name" value="LodA_C"/>
</dbReference>
<dbReference type="Pfam" id="PF17990">
    <property type="entry name" value="LodA_N"/>
    <property type="match status" value="1"/>
</dbReference>
<keyword evidence="3" id="KW-0560">Oxidoreductase</keyword>
<comment type="caution">
    <text evidence="3">The sequence shown here is derived from an EMBL/GenBank/DDBJ whole genome shotgun (WGS) entry which is preliminary data.</text>
</comment>
<gene>
    <name evidence="3" type="primary">lodA</name>
    <name evidence="3" type="ORF">LNQ49_01110</name>
</gene>
<sequence length="681" mass="76441">MNLTLHPSVGIARLGNSTTEICLSPTEIGGLPYDADNEGNVIGPISQFKDSVGRVKRQGQPFTICNEKGEELTLDSPNVASIHWTVHLASKKAEWYQYSELQGNLLYGGENSYENQGIPLRNPDITGENRKTLFIDPGPRSVSGKLQSIGFNKENAPVGYPIQYPNESGVTYGVAIKTLGDLLTDKSGRLVVLGGYGNAGGKEPLTSYGGSNTWHDDISDGPVYCTVTFTDGSSVELNAWVVVGSPDFAPEIVNISNLSDTMFDVAVQNFNLVPEMCNNGVWNKKYDANFQRDILPIINRISRYQWVANVQPMMAFASNAFDYSDPSDENRDNRQVYYSYFRQADAQPPQPNYLPQEELFKMDGDNRFPMMPINSGSNSVSNENIMKFMALSDTQLFLLEQWANGHFTNSKNFDPYPVNHRDTASIGNCVGLPMCPGIEVTWSLQNPVLYEAPFVIKRFKDEKYYFIHGLTPTRDECEGGGCEPGDLTKRMACPWQADFFQCTIQYINFSDPSKNKTTDDDGNSVPLPPAYYSYWWPPQSPWDVLVGEFTAEGQAKNNVPAGQQMNYARGINSFTQMVEFWYSLGFIRDVNSNSKSYPYLVETERNNELFTYKDWHVGNISNNMADNETTIPVFFIEPNKDKVKKRSLKGALFVNYLEEKAFKPIDTVGILKPRAGSRNRR</sequence>
<dbReference type="RefSeq" id="WP_229986953.1">
    <property type="nucleotide sequence ID" value="NZ_JAJJMO010000001.1"/>
</dbReference>
<name>A0ABS8MN63_9FLAO</name>
<accession>A0ABS8MN63</accession>
<organism evidence="3 4">
    <name type="scientific">Flavobacterium pisciphilum</name>
    <dbReference type="NCBI Taxonomy" id="2893755"/>
    <lineage>
        <taxon>Bacteria</taxon>
        <taxon>Pseudomonadati</taxon>
        <taxon>Bacteroidota</taxon>
        <taxon>Flavobacteriia</taxon>
        <taxon>Flavobacteriales</taxon>
        <taxon>Flavobacteriaceae</taxon>
        <taxon>Flavobacterium</taxon>
    </lineage>
</organism>
<dbReference type="EC" id="1.4.3.20" evidence="3"/>